<sequence>METVIIRGPWAFAERMLVLHRWTPLMDLDMLNFIPFWIQIRGIHFQYMNREVIVHISRTMGQYIQIDYNEENGDHLEFFRVRIEWNIAHPLRFQRNFQFSLGVNTVLRFQYY</sequence>
<dbReference type="Proteomes" id="UP000886595">
    <property type="component" value="Unassembled WGS sequence"/>
</dbReference>
<dbReference type="EMBL" id="JAAMPC010000014">
    <property type="protein sequence ID" value="KAG2267020.1"/>
    <property type="molecule type" value="Genomic_DNA"/>
</dbReference>
<dbReference type="InterPro" id="IPR040256">
    <property type="entry name" value="At4g02000-like"/>
</dbReference>
<evidence type="ECO:0008006" key="3">
    <source>
        <dbReference type="Google" id="ProtNLM"/>
    </source>
</evidence>
<dbReference type="PANTHER" id="PTHR31286">
    <property type="entry name" value="GLYCINE-RICH CELL WALL STRUCTURAL PROTEIN 1.8-LIKE"/>
    <property type="match status" value="1"/>
</dbReference>
<gene>
    <name evidence="1" type="ORF">Bca52824_074099</name>
</gene>
<dbReference type="AlphaFoldDB" id="A0A8X7QBC3"/>
<name>A0A8X7QBC3_BRACI</name>
<dbReference type="OrthoDB" id="1044792at2759"/>
<dbReference type="PANTHER" id="PTHR31286:SF162">
    <property type="entry name" value="DUF4283 DOMAIN-CONTAINING PROTEIN-RELATED"/>
    <property type="match status" value="1"/>
</dbReference>
<comment type="caution">
    <text evidence="1">The sequence shown here is derived from an EMBL/GenBank/DDBJ whole genome shotgun (WGS) entry which is preliminary data.</text>
</comment>
<evidence type="ECO:0000313" key="1">
    <source>
        <dbReference type="EMBL" id="KAG2267020.1"/>
    </source>
</evidence>
<keyword evidence="2" id="KW-1185">Reference proteome</keyword>
<organism evidence="1 2">
    <name type="scientific">Brassica carinata</name>
    <name type="common">Ethiopian mustard</name>
    <name type="synonym">Abyssinian cabbage</name>
    <dbReference type="NCBI Taxonomy" id="52824"/>
    <lineage>
        <taxon>Eukaryota</taxon>
        <taxon>Viridiplantae</taxon>
        <taxon>Streptophyta</taxon>
        <taxon>Embryophyta</taxon>
        <taxon>Tracheophyta</taxon>
        <taxon>Spermatophyta</taxon>
        <taxon>Magnoliopsida</taxon>
        <taxon>eudicotyledons</taxon>
        <taxon>Gunneridae</taxon>
        <taxon>Pentapetalae</taxon>
        <taxon>rosids</taxon>
        <taxon>malvids</taxon>
        <taxon>Brassicales</taxon>
        <taxon>Brassicaceae</taxon>
        <taxon>Brassiceae</taxon>
        <taxon>Brassica</taxon>
    </lineage>
</organism>
<evidence type="ECO:0000313" key="2">
    <source>
        <dbReference type="Proteomes" id="UP000886595"/>
    </source>
</evidence>
<accession>A0A8X7QBC3</accession>
<proteinExistence type="predicted"/>
<reference evidence="1 2" key="1">
    <citation type="submission" date="2020-02" db="EMBL/GenBank/DDBJ databases">
        <authorList>
            <person name="Ma Q."/>
            <person name="Huang Y."/>
            <person name="Song X."/>
            <person name="Pei D."/>
        </authorList>
    </citation>
    <scope>NUCLEOTIDE SEQUENCE [LARGE SCALE GENOMIC DNA]</scope>
    <source>
        <strain evidence="1">Sxm20200214</strain>
        <tissue evidence="1">Leaf</tissue>
    </source>
</reference>
<protein>
    <recommendedName>
        <fullName evidence="3">DUF4283 domain-containing protein</fullName>
    </recommendedName>
</protein>